<gene>
    <name evidence="1" type="ORF">AYI68_g3437</name>
</gene>
<organism evidence="1 2">
    <name type="scientific">Smittium mucronatum</name>
    <dbReference type="NCBI Taxonomy" id="133383"/>
    <lineage>
        <taxon>Eukaryota</taxon>
        <taxon>Fungi</taxon>
        <taxon>Fungi incertae sedis</taxon>
        <taxon>Zoopagomycota</taxon>
        <taxon>Kickxellomycotina</taxon>
        <taxon>Harpellomycetes</taxon>
        <taxon>Harpellales</taxon>
        <taxon>Legeriomycetaceae</taxon>
        <taxon>Smittium</taxon>
    </lineage>
</organism>
<evidence type="ECO:0000313" key="2">
    <source>
        <dbReference type="Proteomes" id="UP000187455"/>
    </source>
</evidence>
<evidence type="ECO:0000313" key="1">
    <source>
        <dbReference type="EMBL" id="OLY82443.1"/>
    </source>
</evidence>
<reference evidence="1 2" key="1">
    <citation type="journal article" date="2016" name="Mol. Biol. Evol.">
        <title>Genome-Wide Survey of Gut Fungi (Harpellales) Reveals the First Horizontally Transferred Ubiquitin Gene from a Mosquito Host.</title>
        <authorList>
            <person name="Wang Y."/>
            <person name="White M.M."/>
            <person name="Kvist S."/>
            <person name="Moncalvo J.M."/>
        </authorList>
    </citation>
    <scope>NUCLEOTIDE SEQUENCE [LARGE SCALE GENOMIC DNA]</scope>
    <source>
        <strain evidence="1 2">ALG-7-W6</strain>
    </source>
</reference>
<accession>A0A1R0GZW4</accession>
<dbReference type="Proteomes" id="UP000187455">
    <property type="component" value="Unassembled WGS sequence"/>
</dbReference>
<proteinExistence type="predicted"/>
<sequence length="91" mass="10143">APRFRPQFHPTATLSFFWRPSSPIFRAPLTSSLLPLPTNHSLICLGFDDFDLYKNFSLIPSPSSPIKALLDSVSHPFGPTTFQLFAIKIPA</sequence>
<feature type="non-terminal residue" evidence="1">
    <location>
        <position position="1"/>
    </location>
</feature>
<dbReference type="EMBL" id="LSSL01001532">
    <property type="protein sequence ID" value="OLY82443.1"/>
    <property type="molecule type" value="Genomic_DNA"/>
</dbReference>
<dbReference type="AlphaFoldDB" id="A0A1R0GZW4"/>
<comment type="caution">
    <text evidence="1">The sequence shown here is derived from an EMBL/GenBank/DDBJ whole genome shotgun (WGS) entry which is preliminary data.</text>
</comment>
<name>A0A1R0GZW4_9FUNG</name>
<keyword evidence="2" id="KW-1185">Reference proteome</keyword>
<protein>
    <submittedName>
        <fullName evidence="1">Uncharacterized protein</fullName>
    </submittedName>
</protein>